<comment type="caution">
    <text evidence="1">The sequence shown here is derived from an EMBL/GenBank/DDBJ whole genome shotgun (WGS) entry which is preliminary data.</text>
</comment>
<evidence type="ECO:0000313" key="1">
    <source>
        <dbReference type="EMBL" id="EAQ79948.1"/>
    </source>
</evidence>
<sequence length="124" mass="12924">MATAVIGLGCGQKVSSLNHVTGRVTFKGTPVPAGVIQFTPDTSAGNSGAAGFAEIRDGEYDTTTSGRGVAAGAMIVTIDAYSMKNINPDFLPNGEALIVGYKERVNVGTDSETVLDFEIDPKRR</sequence>
<dbReference type="Proteomes" id="UP000004358">
    <property type="component" value="Unassembled WGS sequence"/>
</dbReference>
<name>A3ZUN3_9BACT</name>
<dbReference type="EMBL" id="AANZ01000012">
    <property type="protein sequence ID" value="EAQ79948.1"/>
    <property type="molecule type" value="Genomic_DNA"/>
</dbReference>
<dbReference type="AlphaFoldDB" id="A3ZUN3"/>
<evidence type="ECO:0000313" key="2">
    <source>
        <dbReference type="Proteomes" id="UP000004358"/>
    </source>
</evidence>
<dbReference type="HOGENOM" id="CLU_113730_2_0_0"/>
<protein>
    <submittedName>
        <fullName evidence="1">Uncharacterized protein</fullName>
    </submittedName>
</protein>
<reference evidence="1 2" key="1">
    <citation type="submission" date="2006-02" db="EMBL/GenBank/DDBJ databases">
        <authorList>
            <person name="Amann R."/>
            <person name="Ferriera S."/>
            <person name="Johnson J."/>
            <person name="Kravitz S."/>
            <person name="Halpern A."/>
            <person name="Remington K."/>
            <person name="Beeson K."/>
            <person name="Tran B."/>
            <person name="Rogers Y.-H."/>
            <person name="Friedman R."/>
            <person name="Venter J.C."/>
        </authorList>
    </citation>
    <scope>NUCLEOTIDE SEQUENCE [LARGE SCALE GENOMIC DNA]</scope>
    <source>
        <strain evidence="1 2">DSM 3645</strain>
    </source>
</reference>
<proteinExistence type="predicted"/>
<dbReference type="STRING" id="314230.DSM3645_22449"/>
<accession>A3ZUN3</accession>
<organism evidence="1 2">
    <name type="scientific">Blastopirellula marina DSM 3645</name>
    <dbReference type="NCBI Taxonomy" id="314230"/>
    <lineage>
        <taxon>Bacteria</taxon>
        <taxon>Pseudomonadati</taxon>
        <taxon>Planctomycetota</taxon>
        <taxon>Planctomycetia</taxon>
        <taxon>Pirellulales</taxon>
        <taxon>Pirellulaceae</taxon>
        <taxon>Blastopirellula</taxon>
    </lineage>
</organism>
<gene>
    <name evidence="1" type="ORF">DSM3645_22449</name>
</gene>